<sequence length="466" mass="51741">MTSDYNTIYTRHGLAALLQTLEREQGTPFVDATTALLALRTPFSAAKYSQVAQYFGLNASPPRGSPFAGWDDLRVPEVLLPAQTLHGLVRRQIASLANPGPIDNEAATKLFISETFQSLVALFGGILSEKPASSLSGTNLNSGRKIEGKIFCKERIVFVREVKHELGNNLLDALAQVLCELVAIWHLNRRCAEDVAASNVVRACLCDGLDYHFISYDGYRFSRRSFSIPAPARSYQGICEYVEAMLPVLNYTFALLLDGYCLTIELSYHRSIYRGETGDDYSSSSRYEVTGGQRIDWATSQGWHAALRLSKQARALFQRAHLYTSSGVADRGLEALSESLRAWPISPMHVGLMLPNTVEEKARLVMERLKSRDNPDPDPSWVPECSIPSPLTVQNRSGGRSAWRRFGGPLSPYTARSSSTRWLANTTASWCWPKSRKTPGACARTSKGWGQCCWPRGSCELSRNRD</sequence>
<dbReference type="Proteomes" id="UP001215598">
    <property type="component" value="Unassembled WGS sequence"/>
</dbReference>
<proteinExistence type="predicted"/>
<evidence type="ECO:0000313" key="2">
    <source>
        <dbReference type="Proteomes" id="UP001215598"/>
    </source>
</evidence>
<name>A0AAD7MK15_9AGAR</name>
<protein>
    <submittedName>
        <fullName evidence="1">Uncharacterized protein</fullName>
    </submittedName>
</protein>
<organism evidence="1 2">
    <name type="scientific">Mycena metata</name>
    <dbReference type="NCBI Taxonomy" id="1033252"/>
    <lineage>
        <taxon>Eukaryota</taxon>
        <taxon>Fungi</taxon>
        <taxon>Dikarya</taxon>
        <taxon>Basidiomycota</taxon>
        <taxon>Agaricomycotina</taxon>
        <taxon>Agaricomycetes</taxon>
        <taxon>Agaricomycetidae</taxon>
        <taxon>Agaricales</taxon>
        <taxon>Marasmiineae</taxon>
        <taxon>Mycenaceae</taxon>
        <taxon>Mycena</taxon>
    </lineage>
</organism>
<accession>A0AAD7MK15</accession>
<dbReference type="AlphaFoldDB" id="A0AAD7MK15"/>
<keyword evidence="2" id="KW-1185">Reference proteome</keyword>
<gene>
    <name evidence="1" type="ORF">B0H16DRAFT_393296</name>
</gene>
<reference evidence="1" key="1">
    <citation type="submission" date="2023-03" db="EMBL/GenBank/DDBJ databases">
        <title>Massive genome expansion in bonnet fungi (Mycena s.s.) driven by repeated elements and novel gene families across ecological guilds.</title>
        <authorList>
            <consortium name="Lawrence Berkeley National Laboratory"/>
            <person name="Harder C.B."/>
            <person name="Miyauchi S."/>
            <person name="Viragh M."/>
            <person name="Kuo A."/>
            <person name="Thoen E."/>
            <person name="Andreopoulos B."/>
            <person name="Lu D."/>
            <person name="Skrede I."/>
            <person name="Drula E."/>
            <person name="Henrissat B."/>
            <person name="Morin E."/>
            <person name="Kohler A."/>
            <person name="Barry K."/>
            <person name="LaButti K."/>
            <person name="Morin E."/>
            <person name="Salamov A."/>
            <person name="Lipzen A."/>
            <person name="Mereny Z."/>
            <person name="Hegedus B."/>
            <person name="Baldrian P."/>
            <person name="Stursova M."/>
            <person name="Weitz H."/>
            <person name="Taylor A."/>
            <person name="Grigoriev I.V."/>
            <person name="Nagy L.G."/>
            <person name="Martin F."/>
            <person name="Kauserud H."/>
        </authorList>
    </citation>
    <scope>NUCLEOTIDE SEQUENCE</scope>
    <source>
        <strain evidence="1">CBHHK182m</strain>
    </source>
</reference>
<evidence type="ECO:0000313" key="1">
    <source>
        <dbReference type="EMBL" id="KAJ7719917.1"/>
    </source>
</evidence>
<comment type="caution">
    <text evidence="1">The sequence shown here is derived from an EMBL/GenBank/DDBJ whole genome shotgun (WGS) entry which is preliminary data.</text>
</comment>
<dbReference type="EMBL" id="JARKIB010000246">
    <property type="protein sequence ID" value="KAJ7719917.1"/>
    <property type="molecule type" value="Genomic_DNA"/>
</dbReference>